<accession>Q1Q1Y3</accession>
<reference evidence="2 3" key="3">
    <citation type="submission" date="2020-02" db="EMBL/GenBank/DDBJ databases">
        <title>Newly sequenced genome of strain CSTR1 showed variability in Candidatus Kuenenia stuttgartiensis genomes.</title>
        <authorList>
            <person name="Ding C."/>
            <person name="Adrian L."/>
        </authorList>
    </citation>
    <scope>NUCLEOTIDE SEQUENCE [LARGE SCALE GENOMIC DNA]</scope>
    <source>
        <strain evidence="2 3">CSTR1</strain>
    </source>
</reference>
<organism evidence="1">
    <name type="scientific">Kuenenia stuttgartiensis</name>
    <dbReference type="NCBI Taxonomy" id="174633"/>
    <lineage>
        <taxon>Bacteria</taxon>
        <taxon>Pseudomonadati</taxon>
        <taxon>Planctomycetota</taxon>
        <taxon>Candidatus Brocadiia</taxon>
        <taxon>Candidatus Brocadiales</taxon>
        <taxon>Candidatus Brocadiaceae</taxon>
        <taxon>Candidatus Kuenenia</taxon>
    </lineage>
</organism>
<evidence type="ECO:0000313" key="3">
    <source>
        <dbReference type="Proteomes" id="UP000501926"/>
    </source>
</evidence>
<reference evidence="1" key="1">
    <citation type="journal article" date="2006" name="Nature">
        <title>Deciphering the evolution and metabolism of an anammox bacterium from a community genome.</title>
        <authorList>
            <person name="Strous M."/>
            <person name="Pelletier E."/>
            <person name="Mangenot S."/>
            <person name="Rattei T."/>
            <person name="Lehner A."/>
            <person name="Taylor M.W."/>
            <person name="Horn M."/>
            <person name="Daims H."/>
            <person name="Bartol-Mavel D."/>
            <person name="Wincker P."/>
            <person name="Barbe V."/>
            <person name="Fonknechten N."/>
            <person name="Vallenet D."/>
            <person name="Segurens B."/>
            <person name="Schenowitz-Truong C."/>
            <person name="Medigue C."/>
            <person name="Collingro A."/>
            <person name="Snel B."/>
            <person name="Dutilh B.E."/>
            <person name="OpDenCamp H.J.M."/>
            <person name="vanDerDrift C."/>
            <person name="Cirpus I."/>
            <person name="vanDePas-Schoonen K.T."/>
            <person name="Harhangi H.R."/>
            <person name="vanNiftrik L."/>
            <person name="Schmid M."/>
            <person name="Keltjens J."/>
            <person name="vanDeVossenberg J."/>
            <person name="Kartal B."/>
            <person name="Meier H."/>
            <person name="Frishman D."/>
            <person name="Huynen M.A."/>
            <person name="Mewes H."/>
            <person name="Weissenbach J."/>
            <person name="Jetten M.S.M."/>
            <person name="Wagner M."/>
            <person name="LePaslier D."/>
        </authorList>
    </citation>
    <scope>NUCLEOTIDE SEQUENCE</scope>
</reference>
<evidence type="ECO:0000313" key="2">
    <source>
        <dbReference type="EMBL" id="QII11059.1"/>
    </source>
</evidence>
<dbReference type="EMBL" id="CT573071">
    <property type="protein sequence ID" value="CAJ74027.1"/>
    <property type="molecule type" value="Genomic_DNA"/>
</dbReference>
<protein>
    <submittedName>
        <fullName evidence="1">Uncharacterized protein</fullName>
    </submittedName>
</protein>
<dbReference type="AlphaFoldDB" id="Q1Q1Y3"/>
<evidence type="ECO:0000313" key="1">
    <source>
        <dbReference type="EMBL" id="CAJ74027.1"/>
    </source>
</evidence>
<dbReference type="EMBL" id="CP049055">
    <property type="protein sequence ID" value="QII11059.1"/>
    <property type="molecule type" value="Genomic_DNA"/>
</dbReference>
<dbReference type="Proteomes" id="UP000501926">
    <property type="component" value="Chromosome"/>
</dbReference>
<sequence length="64" mass="7180">MGPRLQTNVIKLSDRPQKSPLIKGDTGLRSLVNCRLPTVDCRRQKGPLDMLPKKCKEIPDKVPV</sequence>
<name>Q1Q1Y3_KUEST</name>
<reference evidence="1" key="2">
    <citation type="submission" date="2006-01" db="EMBL/GenBank/DDBJ databases">
        <authorList>
            <person name="Genoscope"/>
        </authorList>
    </citation>
    <scope>NUCLEOTIDE SEQUENCE</scope>
</reference>
<gene>
    <name evidence="2" type="ORF">KsCSTR_16800</name>
    <name evidence="1" type="ORF">kuste3267</name>
</gene>
<proteinExistence type="predicted"/>